<keyword evidence="1" id="KW-1133">Transmembrane helix</keyword>
<dbReference type="Proteomes" id="UP000176897">
    <property type="component" value="Unassembled WGS sequence"/>
</dbReference>
<dbReference type="AlphaFoldDB" id="A0A1F7UTI8"/>
<gene>
    <name evidence="3" type="ORF">A3B21_04075</name>
</gene>
<name>A0A1F7UTI8_9BACT</name>
<dbReference type="SUPFAM" id="SSF53328">
    <property type="entry name" value="Formyltransferase"/>
    <property type="match status" value="1"/>
</dbReference>
<dbReference type="PANTHER" id="PTHR11138">
    <property type="entry name" value="METHIONYL-TRNA FORMYLTRANSFERASE"/>
    <property type="match status" value="1"/>
</dbReference>
<keyword evidence="1" id="KW-0472">Membrane</keyword>
<evidence type="ECO:0000256" key="1">
    <source>
        <dbReference type="SAM" id="Phobius"/>
    </source>
</evidence>
<sequence length="261" mass="30281">MIRLAIFTADDYTWAFPAWKRTVSQLCKRFEVVGLYVFPDQLGKLKGAGITFWYWRVFGFWNFFIFGLYAIKTRFKQFCFGAITWRQLADKHGLTLHTASTPNDPAVAQWIKDNKIDVVIITVGQVLKKEIINAPRLGIINKHAAMLPSCRGLFPFFWAHAHNQPIGVTFHQVEEKIDSGKVLVQKEYARNQSMLRFYMQVFHDFPALATLAVERLVSDNYQKPRPDISASYYGLPTRADVKKNNCSIVKWSDLFYEVRRD</sequence>
<feature type="domain" description="Formyl transferase N-terminal" evidence="2">
    <location>
        <begin position="98"/>
        <end position="187"/>
    </location>
</feature>
<dbReference type="STRING" id="1802401.A3B21_04075"/>
<dbReference type="Gene3D" id="3.40.50.12230">
    <property type="match status" value="1"/>
</dbReference>
<keyword evidence="1" id="KW-0812">Transmembrane</keyword>
<evidence type="ECO:0000259" key="2">
    <source>
        <dbReference type="Pfam" id="PF00551"/>
    </source>
</evidence>
<organism evidence="3 4">
    <name type="scientific">Candidatus Uhrbacteria bacterium RIFCSPLOWO2_01_FULL_47_24</name>
    <dbReference type="NCBI Taxonomy" id="1802401"/>
    <lineage>
        <taxon>Bacteria</taxon>
        <taxon>Candidatus Uhriibacteriota</taxon>
    </lineage>
</organism>
<feature type="transmembrane region" description="Helical" evidence="1">
    <location>
        <begin position="52"/>
        <end position="71"/>
    </location>
</feature>
<dbReference type="GO" id="GO:0005829">
    <property type="term" value="C:cytosol"/>
    <property type="evidence" value="ECO:0007669"/>
    <property type="project" value="TreeGrafter"/>
</dbReference>
<dbReference type="GO" id="GO:0004479">
    <property type="term" value="F:methionyl-tRNA formyltransferase activity"/>
    <property type="evidence" value="ECO:0007669"/>
    <property type="project" value="TreeGrafter"/>
</dbReference>
<evidence type="ECO:0000313" key="4">
    <source>
        <dbReference type="Proteomes" id="UP000176897"/>
    </source>
</evidence>
<dbReference type="InterPro" id="IPR002376">
    <property type="entry name" value="Formyl_transf_N"/>
</dbReference>
<evidence type="ECO:0000313" key="3">
    <source>
        <dbReference type="EMBL" id="OGL81569.1"/>
    </source>
</evidence>
<dbReference type="InterPro" id="IPR036477">
    <property type="entry name" value="Formyl_transf_N_sf"/>
</dbReference>
<dbReference type="Pfam" id="PF00551">
    <property type="entry name" value="Formyl_trans_N"/>
    <property type="match status" value="1"/>
</dbReference>
<comment type="caution">
    <text evidence="3">The sequence shown here is derived from an EMBL/GenBank/DDBJ whole genome shotgun (WGS) entry which is preliminary data.</text>
</comment>
<reference evidence="3 4" key="1">
    <citation type="journal article" date="2016" name="Nat. Commun.">
        <title>Thousands of microbial genomes shed light on interconnected biogeochemical processes in an aquifer system.</title>
        <authorList>
            <person name="Anantharaman K."/>
            <person name="Brown C.T."/>
            <person name="Hug L.A."/>
            <person name="Sharon I."/>
            <person name="Castelle C.J."/>
            <person name="Probst A.J."/>
            <person name="Thomas B.C."/>
            <person name="Singh A."/>
            <person name="Wilkins M.J."/>
            <person name="Karaoz U."/>
            <person name="Brodie E.L."/>
            <person name="Williams K.H."/>
            <person name="Hubbard S.S."/>
            <person name="Banfield J.F."/>
        </authorList>
    </citation>
    <scope>NUCLEOTIDE SEQUENCE [LARGE SCALE GENOMIC DNA]</scope>
</reference>
<proteinExistence type="predicted"/>
<dbReference type="EMBL" id="MGEJ01000004">
    <property type="protein sequence ID" value="OGL81569.1"/>
    <property type="molecule type" value="Genomic_DNA"/>
</dbReference>
<dbReference type="PANTHER" id="PTHR11138:SF5">
    <property type="entry name" value="METHIONYL-TRNA FORMYLTRANSFERASE, MITOCHONDRIAL"/>
    <property type="match status" value="1"/>
</dbReference>
<protein>
    <recommendedName>
        <fullName evidence="2">Formyl transferase N-terminal domain-containing protein</fullName>
    </recommendedName>
</protein>
<accession>A0A1F7UTI8</accession>